<evidence type="ECO:0000313" key="3">
    <source>
        <dbReference type="Proteomes" id="UP000479710"/>
    </source>
</evidence>
<name>A0A6G1C3T9_9ORYZ</name>
<gene>
    <name evidence="2" type="ORF">E2562_004900</name>
</gene>
<evidence type="ECO:0000313" key="2">
    <source>
        <dbReference type="EMBL" id="KAF0894899.1"/>
    </source>
</evidence>
<keyword evidence="3" id="KW-1185">Reference proteome</keyword>
<dbReference type="EMBL" id="SPHZ02000010">
    <property type="protein sequence ID" value="KAF0894899.1"/>
    <property type="molecule type" value="Genomic_DNA"/>
</dbReference>
<feature type="region of interest" description="Disordered" evidence="1">
    <location>
        <begin position="1"/>
        <end position="29"/>
    </location>
</feature>
<feature type="region of interest" description="Disordered" evidence="1">
    <location>
        <begin position="80"/>
        <end position="113"/>
    </location>
</feature>
<comment type="caution">
    <text evidence="2">The sequence shown here is derived from an EMBL/GenBank/DDBJ whole genome shotgun (WGS) entry which is preliminary data.</text>
</comment>
<protein>
    <submittedName>
        <fullName evidence="2">Uncharacterized protein</fullName>
    </submittedName>
</protein>
<sequence>MGKQQTLEPTLTPTIPPRNHLQQTDTRLTNPQTSALIHETTTPIPIKPIQLKKTQLFTRGLQITSLRRLAGSRVELGAPEESKQLSTAAGTSWAGGRWRKTEESSRGDGGRGMGRWRRWAWEMEAAADD</sequence>
<feature type="compositionally biased region" description="Polar residues" evidence="1">
    <location>
        <begin position="20"/>
        <end position="29"/>
    </location>
</feature>
<proteinExistence type="predicted"/>
<reference evidence="2 3" key="1">
    <citation type="submission" date="2019-11" db="EMBL/GenBank/DDBJ databases">
        <title>Whole genome sequence of Oryza granulata.</title>
        <authorList>
            <person name="Li W."/>
        </authorList>
    </citation>
    <scope>NUCLEOTIDE SEQUENCE [LARGE SCALE GENOMIC DNA]</scope>
    <source>
        <strain evidence="3">cv. Menghai</strain>
        <tissue evidence="2">Leaf</tissue>
    </source>
</reference>
<dbReference type="AlphaFoldDB" id="A0A6G1C3T9"/>
<evidence type="ECO:0000256" key="1">
    <source>
        <dbReference type="SAM" id="MobiDB-lite"/>
    </source>
</evidence>
<feature type="compositionally biased region" description="Low complexity" evidence="1">
    <location>
        <begin position="1"/>
        <end position="13"/>
    </location>
</feature>
<dbReference type="OrthoDB" id="6339427at2759"/>
<accession>A0A6G1C3T9</accession>
<organism evidence="2 3">
    <name type="scientific">Oryza meyeriana var. granulata</name>
    <dbReference type="NCBI Taxonomy" id="110450"/>
    <lineage>
        <taxon>Eukaryota</taxon>
        <taxon>Viridiplantae</taxon>
        <taxon>Streptophyta</taxon>
        <taxon>Embryophyta</taxon>
        <taxon>Tracheophyta</taxon>
        <taxon>Spermatophyta</taxon>
        <taxon>Magnoliopsida</taxon>
        <taxon>Liliopsida</taxon>
        <taxon>Poales</taxon>
        <taxon>Poaceae</taxon>
        <taxon>BOP clade</taxon>
        <taxon>Oryzoideae</taxon>
        <taxon>Oryzeae</taxon>
        <taxon>Oryzinae</taxon>
        <taxon>Oryza</taxon>
        <taxon>Oryza meyeriana</taxon>
    </lineage>
</organism>
<feature type="compositionally biased region" description="Basic and acidic residues" evidence="1">
    <location>
        <begin position="99"/>
        <end position="109"/>
    </location>
</feature>
<dbReference type="Proteomes" id="UP000479710">
    <property type="component" value="Unassembled WGS sequence"/>
</dbReference>